<gene>
    <name evidence="1" type="ORF">L195_g057769</name>
</gene>
<evidence type="ECO:0000313" key="2">
    <source>
        <dbReference type="Proteomes" id="UP000236291"/>
    </source>
</evidence>
<dbReference type="EMBL" id="ASHM01116273">
    <property type="protein sequence ID" value="PNX70813.1"/>
    <property type="molecule type" value="Genomic_DNA"/>
</dbReference>
<feature type="non-terminal residue" evidence="1">
    <location>
        <position position="1"/>
    </location>
</feature>
<sequence length="28" mass="2865">RLVVTLVLVGLEKQSLLGGGTKPESVGD</sequence>
<evidence type="ECO:0000313" key="1">
    <source>
        <dbReference type="EMBL" id="PNX70813.1"/>
    </source>
</evidence>
<name>A0A2K3KX02_TRIPR</name>
<protein>
    <submittedName>
        <fullName evidence="1">Uncharacterized protein</fullName>
    </submittedName>
</protein>
<dbReference type="Proteomes" id="UP000236291">
    <property type="component" value="Unassembled WGS sequence"/>
</dbReference>
<organism evidence="1 2">
    <name type="scientific">Trifolium pratense</name>
    <name type="common">Red clover</name>
    <dbReference type="NCBI Taxonomy" id="57577"/>
    <lineage>
        <taxon>Eukaryota</taxon>
        <taxon>Viridiplantae</taxon>
        <taxon>Streptophyta</taxon>
        <taxon>Embryophyta</taxon>
        <taxon>Tracheophyta</taxon>
        <taxon>Spermatophyta</taxon>
        <taxon>Magnoliopsida</taxon>
        <taxon>eudicotyledons</taxon>
        <taxon>Gunneridae</taxon>
        <taxon>Pentapetalae</taxon>
        <taxon>rosids</taxon>
        <taxon>fabids</taxon>
        <taxon>Fabales</taxon>
        <taxon>Fabaceae</taxon>
        <taxon>Papilionoideae</taxon>
        <taxon>50 kb inversion clade</taxon>
        <taxon>NPAAA clade</taxon>
        <taxon>Hologalegina</taxon>
        <taxon>IRL clade</taxon>
        <taxon>Trifolieae</taxon>
        <taxon>Trifolium</taxon>
    </lineage>
</organism>
<reference evidence="1 2" key="1">
    <citation type="journal article" date="2014" name="Am. J. Bot.">
        <title>Genome assembly and annotation for red clover (Trifolium pratense; Fabaceae).</title>
        <authorList>
            <person name="Istvanek J."/>
            <person name="Jaros M."/>
            <person name="Krenek A."/>
            <person name="Repkova J."/>
        </authorList>
    </citation>
    <scope>NUCLEOTIDE SEQUENCE [LARGE SCALE GENOMIC DNA]</scope>
    <source>
        <strain evidence="2">cv. Tatra</strain>
        <tissue evidence="1">Young leaves</tissue>
    </source>
</reference>
<accession>A0A2K3KX02</accession>
<dbReference type="AlphaFoldDB" id="A0A2K3KX02"/>
<reference evidence="1 2" key="2">
    <citation type="journal article" date="2017" name="Front. Plant Sci.">
        <title>Gene Classification and Mining of Molecular Markers Useful in Red Clover (Trifolium pratense) Breeding.</title>
        <authorList>
            <person name="Istvanek J."/>
            <person name="Dluhosova J."/>
            <person name="Dluhos P."/>
            <person name="Patkova L."/>
            <person name="Nedelnik J."/>
            <person name="Repkova J."/>
        </authorList>
    </citation>
    <scope>NUCLEOTIDE SEQUENCE [LARGE SCALE GENOMIC DNA]</scope>
    <source>
        <strain evidence="2">cv. Tatra</strain>
        <tissue evidence="1">Young leaves</tissue>
    </source>
</reference>
<proteinExistence type="predicted"/>
<comment type="caution">
    <text evidence="1">The sequence shown here is derived from an EMBL/GenBank/DDBJ whole genome shotgun (WGS) entry which is preliminary data.</text>
</comment>